<dbReference type="Pfam" id="PF07103">
    <property type="entry name" value="DUF1365"/>
    <property type="match status" value="1"/>
</dbReference>
<keyword evidence="2" id="KW-1185">Reference proteome</keyword>
<dbReference type="PANTHER" id="PTHR33973">
    <property type="entry name" value="OS07G0153300 PROTEIN"/>
    <property type="match status" value="1"/>
</dbReference>
<dbReference type="Proteomes" id="UP000004263">
    <property type="component" value="Unassembled WGS sequence"/>
</dbReference>
<dbReference type="RefSeq" id="WP_007018591.1">
    <property type="nucleotide sequence ID" value="NZ_CH724117.1"/>
</dbReference>
<name>Q1MZD2_9GAMM</name>
<dbReference type="HOGENOM" id="CLU_065913_0_0_6"/>
<gene>
    <name evidence="1" type="ORF">RED65_12942</name>
</gene>
<proteinExistence type="predicted"/>
<reference evidence="1 2" key="1">
    <citation type="submission" date="2006-03" db="EMBL/GenBank/DDBJ databases">
        <authorList>
            <person name="Pinhassi J."/>
            <person name="Pedros-Alio C."/>
            <person name="Ferriera S."/>
            <person name="Johnson J."/>
            <person name="Kravitz S."/>
            <person name="Halpern A."/>
            <person name="Remington K."/>
            <person name="Beeson K."/>
            <person name="Tran B."/>
            <person name="Rogers Y.-H."/>
            <person name="Friedman R."/>
            <person name="Venter J.C."/>
        </authorList>
    </citation>
    <scope>NUCLEOTIDE SEQUENCE [LARGE SCALE GENOMIC DNA]</scope>
    <source>
        <strain evidence="1 2">RED65</strain>
    </source>
</reference>
<evidence type="ECO:0000313" key="1">
    <source>
        <dbReference type="EMBL" id="EAT11334.1"/>
    </source>
</evidence>
<dbReference type="EMBL" id="AAQH01000019">
    <property type="protein sequence ID" value="EAT11334.1"/>
    <property type="molecule type" value="Genomic_DNA"/>
</dbReference>
<comment type="caution">
    <text evidence="1">The sequence shown here is derived from an EMBL/GenBank/DDBJ whole genome shotgun (WGS) entry which is preliminary data.</text>
</comment>
<protein>
    <recommendedName>
        <fullName evidence="3">Chromosome partitioning protein ParA</fullName>
    </recommendedName>
</protein>
<sequence>MSIKNSCIYQGEVRHRRFLPKRHELNYSLYMMFIDLDEWSEIFRGKWYASLERFNLLSLRRDDYFQGNQSDLKQSIIDHVEKDFAERGLQYQNITRVMLLTHGRHFNIIFNPVSFYYCYDEFDQLVAIVSQITNTPWGERHSYVLPKGQSDAAMKVELKGDNKHIFHFAKQFHVSPFNPMNMDYRWVFSEPGEKLHVHMDNFMQDADNEKHFDATLTMEKRSWQALPKSLIQTPLITVKVMWGIYWHALRLWMKVPFYDHPKTKTATPQGADNKTR</sequence>
<evidence type="ECO:0008006" key="3">
    <source>
        <dbReference type="Google" id="ProtNLM"/>
    </source>
</evidence>
<dbReference type="OrthoDB" id="9778801at2"/>
<dbReference type="InterPro" id="IPR010775">
    <property type="entry name" value="DUF1365"/>
</dbReference>
<evidence type="ECO:0000313" key="2">
    <source>
        <dbReference type="Proteomes" id="UP000004263"/>
    </source>
</evidence>
<accession>Q1MZD2</accession>
<dbReference type="PANTHER" id="PTHR33973:SF4">
    <property type="entry name" value="OS07G0153300 PROTEIN"/>
    <property type="match status" value="1"/>
</dbReference>
<dbReference type="AlphaFoldDB" id="Q1MZD2"/>
<dbReference type="STRING" id="207949.RED65_12942"/>
<organism evidence="1 2">
    <name type="scientific">Bermanella marisrubri</name>
    <dbReference type="NCBI Taxonomy" id="207949"/>
    <lineage>
        <taxon>Bacteria</taxon>
        <taxon>Pseudomonadati</taxon>
        <taxon>Pseudomonadota</taxon>
        <taxon>Gammaproteobacteria</taxon>
        <taxon>Oceanospirillales</taxon>
        <taxon>Oceanospirillaceae</taxon>
        <taxon>Bermanella</taxon>
    </lineage>
</organism>